<evidence type="ECO:0000313" key="3">
    <source>
        <dbReference type="EMBL" id="MBN4068391.1"/>
    </source>
</evidence>
<keyword evidence="4" id="KW-1185">Reference proteome</keyword>
<dbReference type="InterPro" id="IPR001296">
    <property type="entry name" value="Glyco_trans_1"/>
</dbReference>
<accession>A0ABS3ATH2</accession>
<evidence type="ECO:0000313" key="4">
    <source>
        <dbReference type="Proteomes" id="UP000717534"/>
    </source>
</evidence>
<proteinExistence type="predicted"/>
<feature type="domain" description="Glycosyl transferase family 1" evidence="1">
    <location>
        <begin position="182"/>
        <end position="347"/>
    </location>
</feature>
<name>A0ABS3ATH2_9BACT</name>
<evidence type="ECO:0000259" key="2">
    <source>
        <dbReference type="Pfam" id="PF13439"/>
    </source>
</evidence>
<dbReference type="Pfam" id="PF13439">
    <property type="entry name" value="Glyco_transf_4"/>
    <property type="match status" value="1"/>
</dbReference>
<organism evidence="3 4">
    <name type="scientific">Desulfotalea psychrophila</name>
    <dbReference type="NCBI Taxonomy" id="84980"/>
    <lineage>
        <taxon>Bacteria</taxon>
        <taxon>Pseudomonadati</taxon>
        <taxon>Thermodesulfobacteriota</taxon>
        <taxon>Desulfobulbia</taxon>
        <taxon>Desulfobulbales</taxon>
        <taxon>Desulfocapsaceae</taxon>
        <taxon>Desulfotalea</taxon>
    </lineage>
</organism>
<dbReference type="SUPFAM" id="SSF53756">
    <property type="entry name" value="UDP-Glycosyltransferase/glycogen phosphorylase"/>
    <property type="match status" value="1"/>
</dbReference>
<protein>
    <submittedName>
        <fullName evidence="3">Glycosyltransferase</fullName>
    </submittedName>
</protein>
<gene>
    <name evidence="3" type="ORF">JYU06_02555</name>
</gene>
<dbReference type="InterPro" id="IPR028098">
    <property type="entry name" value="Glyco_trans_4-like_N"/>
</dbReference>
<dbReference type="Pfam" id="PF00534">
    <property type="entry name" value="Glycos_transf_1"/>
    <property type="match status" value="1"/>
</dbReference>
<dbReference type="EMBL" id="JAFITO010000013">
    <property type="protein sequence ID" value="MBN4068391.1"/>
    <property type="molecule type" value="Genomic_DNA"/>
</dbReference>
<comment type="caution">
    <text evidence="3">The sequence shown here is derived from an EMBL/GenBank/DDBJ whole genome shotgun (WGS) entry which is preliminary data.</text>
</comment>
<dbReference type="Proteomes" id="UP000717534">
    <property type="component" value="Unassembled WGS sequence"/>
</dbReference>
<dbReference type="Gene3D" id="3.40.50.2000">
    <property type="entry name" value="Glycogen Phosphorylase B"/>
    <property type="match status" value="2"/>
</dbReference>
<evidence type="ECO:0000259" key="1">
    <source>
        <dbReference type="Pfam" id="PF00534"/>
    </source>
</evidence>
<feature type="domain" description="Glycosyltransferase subfamily 4-like N-terminal" evidence="2">
    <location>
        <begin position="16"/>
        <end position="172"/>
    </location>
</feature>
<reference evidence="3 4" key="1">
    <citation type="submission" date="2021-02" db="EMBL/GenBank/DDBJ databases">
        <title>Activity-based single-cell genomes from oceanic crustal fluid captures similar information to metagenomic and metatranscriptomic surveys with orders of magnitude less sampling.</title>
        <authorList>
            <person name="D'Angelo T.S."/>
            <person name="Orcutt B.N."/>
        </authorList>
    </citation>
    <scope>NUCLEOTIDE SEQUENCE [LARGE SCALE GENOMIC DNA]</scope>
    <source>
        <strain evidence="3">AH-315-G02</strain>
    </source>
</reference>
<dbReference type="PANTHER" id="PTHR12526">
    <property type="entry name" value="GLYCOSYLTRANSFERASE"/>
    <property type="match status" value="1"/>
</dbReference>
<sequence length="372" mass="41926">MSKIKLLYLIESSETGGAENIFLSLVEMTDRERFSVSVGLFYRGWLYDELVKRGYTPIVFVNKRGGYDLSLLLQLIKYIKKNRIDLVCSHLFSANLYAGVAGKISRVPVVAVFHGTVDVSSNDKKAKFKFFVLNGCVRKIVYVSKYLEEFFSLNYNANRVKSQVIHNGIDLSSKIVIGHNDFTRERFGIDVEDFLVIAVGDMRPAKDYPTLLKAIALAVKEIKHLKLIIAGTETDLIVELESLKKNLRLTDYVEYLGYRENVRTILPYCDAYVSSSVSEGFSLTIVEAMSARIPVIATQSGGPEEIVKHEVTGILVEPGVPHLLAKAIVNLSKNRHLKNHLVESAAQMVVKKFSSKLMISQYERLFEEVCRD</sequence>
<dbReference type="PANTHER" id="PTHR12526:SF630">
    <property type="entry name" value="GLYCOSYLTRANSFERASE"/>
    <property type="match status" value="1"/>
</dbReference>